<keyword evidence="2" id="KW-0813">Transport</keyword>
<feature type="transmembrane region" description="Helical" evidence="10">
    <location>
        <begin position="320"/>
        <end position="343"/>
    </location>
</feature>
<comment type="subcellular location">
    <subcellularLocation>
        <location evidence="1">Cell membrane</location>
        <topology evidence="1">Multi-pass membrane protein</topology>
    </subcellularLocation>
</comment>
<dbReference type="PIRSF" id="PIRSF006060">
    <property type="entry name" value="AA_transporter"/>
    <property type="match status" value="1"/>
</dbReference>
<dbReference type="FunFam" id="1.20.1740.10:FF:000041">
    <property type="entry name" value="Amino acid permease, putative"/>
    <property type="match status" value="1"/>
</dbReference>
<reference evidence="11" key="1">
    <citation type="journal article" date="2023" name="Plant J.">
        <title>The genome of the king protea, Protea cynaroides.</title>
        <authorList>
            <person name="Chang J."/>
            <person name="Duong T.A."/>
            <person name="Schoeman C."/>
            <person name="Ma X."/>
            <person name="Roodt D."/>
            <person name="Barker N."/>
            <person name="Li Z."/>
            <person name="Van de Peer Y."/>
            <person name="Mizrachi E."/>
        </authorList>
    </citation>
    <scope>NUCLEOTIDE SEQUENCE</scope>
    <source>
        <tissue evidence="11">Young leaves</tissue>
    </source>
</reference>
<feature type="transmembrane region" description="Helical" evidence="10">
    <location>
        <begin position="161"/>
        <end position="186"/>
    </location>
</feature>
<feature type="region of interest" description="Disordered" evidence="9">
    <location>
        <begin position="486"/>
        <end position="505"/>
    </location>
</feature>
<organism evidence="11 12">
    <name type="scientific">Protea cynaroides</name>
    <dbReference type="NCBI Taxonomy" id="273540"/>
    <lineage>
        <taxon>Eukaryota</taxon>
        <taxon>Viridiplantae</taxon>
        <taxon>Streptophyta</taxon>
        <taxon>Embryophyta</taxon>
        <taxon>Tracheophyta</taxon>
        <taxon>Spermatophyta</taxon>
        <taxon>Magnoliopsida</taxon>
        <taxon>Proteales</taxon>
        <taxon>Proteaceae</taxon>
        <taxon>Protea</taxon>
    </lineage>
</organism>
<feature type="transmembrane region" description="Helical" evidence="10">
    <location>
        <begin position="391"/>
        <end position="412"/>
    </location>
</feature>
<feature type="transmembrane region" description="Helical" evidence="10">
    <location>
        <begin position="363"/>
        <end position="385"/>
    </location>
</feature>
<evidence type="ECO:0000256" key="8">
    <source>
        <dbReference type="ARBA" id="ARBA00024041"/>
    </source>
</evidence>
<comment type="similarity">
    <text evidence="8">Belongs to the amino acid-polyamine-organocation (APC) superfamily. Polyamine:cation symporter (PHS) (TC 2.A.3.12) family.</text>
</comment>
<evidence type="ECO:0000256" key="5">
    <source>
        <dbReference type="ARBA" id="ARBA00022847"/>
    </source>
</evidence>
<evidence type="ECO:0000256" key="10">
    <source>
        <dbReference type="SAM" id="Phobius"/>
    </source>
</evidence>
<evidence type="ECO:0000256" key="9">
    <source>
        <dbReference type="SAM" id="MobiDB-lite"/>
    </source>
</evidence>
<evidence type="ECO:0000256" key="1">
    <source>
        <dbReference type="ARBA" id="ARBA00004651"/>
    </source>
</evidence>
<feature type="transmembrane region" description="Helical" evidence="10">
    <location>
        <begin position="452"/>
        <end position="472"/>
    </location>
</feature>
<dbReference type="Pfam" id="PF13520">
    <property type="entry name" value="AA_permease_2"/>
    <property type="match status" value="1"/>
</dbReference>
<dbReference type="Gene3D" id="1.20.1740.10">
    <property type="entry name" value="Amino acid/polyamine transporter I"/>
    <property type="match status" value="1"/>
</dbReference>
<comment type="caution">
    <text evidence="11">The sequence shown here is derived from an EMBL/GenBank/DDBJ whole genome shotgun (WGS) entry which is preliminary data.</text>
</comment>
<dbReference type="EMBL" id="JAMYWD010000012">
    <property type="protein sequence ID" value="KAJ4951516.1"/>
    <property type="molecule type" value="Genomic_DNA"/>
</dbReference>
<evidence type="ECO:0000256" key="7">
    <source>
        <dbReference type="ARBA" id="ARBA00023136"/>
    </source>
</evidence>
<name>A0A9Q0GP77_9MAGN</name>
<dbReference type="PANTHER" id="PTHR45826:SF8">
    <property type="entry name" value="CATIONIC AMINO ACID TRANSPORTER"/>
    <property type="match status" value="1"/>
</dbReference>
<dbReference type="GO" id="GO:0015203">
    <property type="term" value="F:polyamine transmembrane transporter activity"/>
    <property type="evidence" value="ECO:0007669"/>
    <property type="project" value="UniProtKB-ARBA"/>
</dbReference>
<gene>
    <name evidence="11" type="ORF">NE237_028348</name>
</gene>
<protein>
    <submittedName>
        <fullName evidence="11">Uncharacterized protein</fullName>
    </submittedName>
</protein>
<evidence type="ECO:0000256" key="2">
    <source>
        <dbReference type="ARBA" id="ARBA00022448"/>
    </source>
</evidence>
<evidence type="ECO:0000256" key="4">
    <source>
        <dbReference type="ARBA" id="ARBA00022692"/>
    </source>
</evidence>
<keyword evidence="4 10" id="KW-0812">Transmembrane</keyword>
<feature type="transmembrane region" description="Helical" evidence="10">
    <location>
        <begin position="56"/>
        <end position="74"/>
    </location>
</feature>
<sequence length="505" mass="55897">MTVEIQVSNTRECAEEVGEIRISNTRECAEEVRGDAEDTHAPSNNNNNNHSNKNKLTLLPLIFLIYFEVSGGPFGEEPAVKAAGPLYAILGFLIFPFIWSIPEALITAELATTFPGNGGFVIWAERAFGPFWGNLMGFWKFLSGVINNAAYPVLCVDYLKIVFPIFASGVPRIIAICSSTVILSFLNYTGLAIVGYTAVVLGLISLVPFYIIGLVSIPKIHPHRWLSAGQPGVKKDWNLYLNTLFWNLNFWDNASTLAGEVRKPQKTFPKALLLAGLLTIIGYLVPLLAATGALDLEQKRWDGGFLAEAAGMIVGDWLKFWIEIGVLLSGIGLFEAQLSSAAYQVLGMADLGFIPRFFSRRSVWFNTPWVGILLSSMITLCITFMDFTTIISSANFLYSLGMLLEISSFIWLRKKYPKLHRPYQVPMGIPGLVAMCLVPAVFLVFVMVMGKLLSYLLAVGVTVLAIASYFLMNFCKSRSNCLKFSEQKENRDEEESGTNHEIVTS</sequence>
<keyword evidence="7 10" id="KW-0472">Membrane</keyword>
<feature type="transmembrane region" description="Helical" evidence="10">
    <location>
        <begin position="271"/>
        <end position="294"/>
    </location>
</feature>
<feature type="compositionally biased region" description="Basic and acidic residues" evidence="9">
    <location>
        <begin position="31"/>
        <end position="40"/>
    </location>
</feature>
<dbReference type="Proteomes" id="UP001141806">
    <property type="component" value="Unassembled WGS sequence"/>
</dbReference>
<dbReference type="InterPro" id="IPR002293">
    <property type="entry name" value="AA/rel_permease1"/>
</dbReference>
<evidence type="ECO:0000256" key="6">
    <source>
        <dbReference type="ARBA" id="ARBA00022989"/>
    </source>
</evidence>
<dbReference type="AlphaFoldDB" id="A0A9Q0GP77"/>
<evidence type="ECO:0000313" key="12">
    <source>
        <dbReference type="Proteomes" id="UP001141806"/>
    </source>
</evidence>
<keyword evidence="3" id="KW-1003">Cell membrane</keyword>
<feature type="transmembrane region" description="Helical" evidence="10">
    <location>
        <begin position="86"/>
        <end position="111"/>
    </location>
</feature>
<keyword evidence="6 10" id="KW-1133">Transmembrane helix</keyword>
<proteinExistence type="inferred from homology"/>
<evidence type="ECO:0000256" key="3">
    <source>
        <dbReference type="ARBA" id="ARBA00022475"/>
    </source>
</evidence>
<keyword evidence="12" id="KW-1185">Reference proteome</keyword>
<dbReference type="GO" id="GO:0005886">
    <property type="term" value="C:plasma membrane"/>
    <property type="evidence" value="ECO:0007669"/>
    <property type="project" value="UniProtKB-SubCell"/>
</dbReference>
<dbReference type="PANTHER" id="PTHR45826">
    <property type="entry name" value="POLYAMINE TRANSPORTER PUT1"/>
    <property type="match status" value="1"/>
</dbReference>
<dbReference type="InterPro" id="IPR044566">
    <property type="entry name" value="RMV1-like"/>
</dbReference>
<dbReference type="GO" id="GO:0015293">
    <property type="term" value="F:symporter activity"/>
    <property type="evidence" value="ECO:0007669"/>
    <property type="project" value="UniProtKB-KW"/>
</dbReference>
<feature type="region of interest" description="Disordered" evidence="9">
    <location>
        <begin position="31"/>
        <end position="51"/>
    </location>
</feature>
<feature type="transmembrane region" description="Helical" evidence="10">
    <location>
        <begin position="424"/>
        <end position="446"/>
    </location>
</feature>
<evidence type="ECO:0000313" key="11">
    <source>
        <dbReference type="EMBL" id="KAJ4951516.1"/>
    </source>
</evidence>
<accession>A0A9Q0GP77</accession>
<dbReference type="OrthoDB" id="5982228at2759"/>
<feature type="transmembrane region" description="Helical" evidence="10">
    <location>
        <begin position="192"/>
        <end position="217"/>
    </location>
</feature>
<keyword evidence="5" id="KW-0769">Symport</keyword>